<dbReference type="GO" id="GO:0008199">
    <property type="term" value="F:ferric iron binding"/>
    <property type="evidence" value="ECO:0007669"/>
    <property type="project" value="InterPro"/>
</dbReference>
<evidence type="ECO:0000256" key="12">
    <source>
        <dbReference type="ARBA" id="ARBA00047990"/>
    </source>
</evidence>
<evidence type="ECO:0000256" key="7">
    <source>
        <dbReference type="ARBA" id="ARBA00022946"/>
    </source>
</evidence>
<evidence type="ECO:0000256" key="5">
    <source>
        <dbReference type="ARBA" id="ARBA00022448"/>
    </source>
</evidence>
<evidence type="ECO:0000256" key="11">
    <source>
        <dbReference type="ARBA" id="ARBA00023128"/>
    </source>
</evidence>
<keyword evidence="15" id="KW-1185">Reference proteome</keyword>
<evidence type="ECO:0000256" key="8">
    <source>
        <dbReference type="ARBA" id="ARBA00023002"/>
    </source>
</evidence>
<dbReference type="NCBIfam" id="TIGR03421">
    <property type="entry name" value="FeS_CyaY"/>
    <property type="match status" value="1"/>
</dbReference>
<dbReference type="InterPro" id="IPR017789">
    <property type="entry name" value="Frataxin"/>
</dbReference>
<dbReference type="PANTHER" id="PTHR16821">
    <property type="entry name" value="FRATAXIN"/>
    <property type="match status" value="1"/>
</dbReference>
<evidence type="ECO:0000256" key="2">
    <source>
        <dbReference type="ARBA" id="ARBA00008183"/>
    </source>
</evidence>
<dbReference type="FunFam" id="3.30.920.10:FF:000004">
    <property type="entry name" value="Mitochondrial chaperone Frataxin"/>
    <property type="match status" value="1"/>
</dbReference>
<reference evidence="14" key="1">
    <citation type="journal article" date="2020" name="Stud. Mycol.">
        <title>101 Dothideomycetes genomes: a test case for predicting lifestyles and emergence of pathogens.</title>
        <authorList>
            <person name="Haridas S."/>
            <person name="Albert R."/>
            <person name="Binder M."/>
            <person name="Bloem J."/>
            <person name="Labutti K."/>
            <person name="Salamov A."/>
            <person name="Andreopoulos B."/>
            <person name="Baker S."/>
            <person name="Barry K."/>
            <person name="Bills G."/>
            <person name="Bluhm B."/>
            <person name="Cannon C."/>
            <person name="Castanera R."/>
            <person name="Culley D."/>
            <person name="Daum C."/>
            <person name="Ezra D."/>
            <person name="Gonzalez J."/>
            <person name="Henrissat B."/>
            <person name="Kuo A."/>
            <person name="Liang C."/>
            <person name="Lipzen A."/>
            <person name="Lutzoni F."/>
            <person name="Magnuson J."/>
            <person name="Mondo S."/>
            <person name="Nolan M."/>
            <person name="Ohm R."/>
            <person name="Pangilinan J."/>
            <person name="Park H.-J."/>
            <person name="Ramirez L."/>
            <person name="Alfaro M."/>
            <person name="Sun H."/>
            <person name="Tritt A."/>
            <person name="Yoshinaga Y."/>
            <person name="Zwiers L.-H."/>
            <person name="Turgeon B."/>
            <person name="Goodwin S."/>
            <person name="Spatafora J."/>
            <person name="Crous P."/>
            <person name="Grigoriev I."/>
        </authorList>
    </citation>
    <scope>NUCLEOTIDE SEQUENCE</scope>
    <source>
        <strain evidence="14">CBS 119687</strain>
    </source>
</reference>
<dbReference type="PROSITE" id="PS50810">
    <property type="entry name" value="FRATAXIN_2"/>
    <property type="match status" value="1"/>
</dbReference>
<dbReference type="RefSeq" id="XP_033525175.1">
    <property type="nucleotide sequence ID" value="XM_033667825.1"/>
</dbReference>
<comment type="similarity">
    <text evidence="2">Belongs to the frataxin family.</text>
</comment>
<dbReference type="AlphaFoldDB" id="A0A6A6AI77"/>
<dbReference type="InterPro" id="IPR036524">
    <property type="entry name" value="Frataxin/CyaY_sf"/>
</dbReference>
<name>A0A6A6AI77_9PLEO</name>
<dbReference type="GeneID" id="54408257"/>
<dbReference type="EC" id="1.16.3.1" evidence="3"/>
<evidence type="ECO:0000256" key="13">
    <source>
        <dbReference type="SAM" id="Coils"/>
    </source>
</evidence>
<evidence type="ECO:0000256" key="1">
    <source>
        <dbReference type="ARBA" id="ARBA00004173"/>
    </source>
</evidence>
<keyword evidence="10" id="KW-0406">Ion transport</keyword>
<dbReference type="GO" id="GO:0006879">
    <property type="term" value="P:intracellular iron ion homeostasis"/>
    <property type="evidence" value="ECO:0007669"/>
    <property type="project" value="UniProtKB-KW"/>
</dbReference>
<dbReference type="Gene3D" id="3.30.920.10">
    <property type="entry name" value="Frataxin/CyaY"/>
    <property type="match status" value="1"/>
</dbReference>
<dbReference type="InterPro" id="IPR020895">
    <property type="entry name" value="Frataxin_CS"/>
</dbReference>
<dbReference type="GO" id="GO:0004322">
    <property type="term" value="F:ferroxidase activity"/>
    <property type="evidence" value="ECO:0007669"/>
    <property type="project" value="UniProtKB-EC"/>
</dbReference>
<dbReference type="GO" id="GO:0005739">
    <property type="term" value="C:mitochondrion"/>
    <property type="evidence" value="ECO:0007669"/>
    <property type="project" value="UniProtKB-SubCell"/>
</dbReference>
<keyword evidence="9" id="KW-0408">Iron</keyword>
<evidence type="ECO:0000256" key="4">
    <source>
        <dbReference type="ARBA" id="ARBA00022434"/>
    </source>
</evidence>
<protein>
    <recommendedName>
        <fullName evidence="3">ferroxidase</fullName>
        <ecNumber evidence="3">1.16.3.1</ecNumber>
    </recommendedName>
</protein>
<keyword evidence="4" id="KW-0409">Iron storage</keyword>
<dbReference type="InterPro" id="IPR002908">
    <property type="entry name" value="Frataxin/CyaY"/>
</dbReference>
<dbReference type="GO" id="GO:0051537">
    <property type="term" value="F:2 iron, 2 sulfur cluster binding"/>
    <property type="evidence" value="ECO:0007669"/>
    <property type="project" value="TreeGrafter"/>
</dbReference>
<keyword evidence="11" id="KW-0496">Mitochondrion</keyword>
<evidence type="ECO:0000313" key="15">
    <source>
        <dbReference type="Proteomes" id="UP000799771"/>
    </source>
</evidence>
<sequence>MKSVTRFSSAALRRTVRAPLRAQTPANCVIGRAPATLSFRVNNAAGAIRPFHSSMNMRVGIMPETENPAPKESEEHDHAAVPATITEEEFHERADAYLEELVARLEEQQEKSPDIEVDYSAGVLNIELTTKNQSYVLNKQPPNKQIWLSSPISGPKRFDWALVQEGQDHKEGGGGEDWVYLRDGSSLTDILRKELGVDLSVDDEVPR</sequence>
<dbReference type="Pfam" id="PF01491">
    <property type="entry name" value="Frataxin_Cyay"/>
    <property type="match status" value="1"/>
</dbReference>
<evidence type="ECO:0000256" key="10">
    <source>
        <dbReference type="ARBA" id="ARBA00023065"/>
    </source>
</evidence>
<dbReference type="GO" id="GO:0034986">
    <property type="term" value="F:iron chaperone activity"/>
    <property type="evidence" value="ECO:0007669"/>
    <property type="project" value="TreeGrafter"/>
</dbReference>
<dbReference type="SMART" id="SM01219">
    <property type="entry name" value="Frataxin_Cyay"/>
    <property type="match status" value="1"/>
</dbReference>
<dbReference type="PANTHER" id="PTHR16821:SF2">
    <property type="entry name" value="FRATAXIN, MITOCHONDRIAL"/>
    <property type="match status" value="1"/>
</dbReference>
<evidence type="ECO:0000256" key="9">
    <source>
        <dbReference type="ARBA" id="ARBA00023004"/>
    </source>
</evidence>
<proteinExistence type="inferred from homology"/>
<feature type="coiled-coil region" evidence="13">
    <location>
        <begin position="91"/>
        <end position="118"/>
    </location>
</feature>
<organism evidence="14 15">
    <name type="scientific">Dothidotthia symphoricarpi CBS 119687</name>
    <dbReference type="NCBI Taxonomy" id="1392245"/>
    <lineage>
        <taxon>Eukaryota</taxon>
        <taxon>Fungi</taxon>
        <taxon>Dikarya</taxon>
        <taxon>Ascomycota</taxon>
        <taxon>Pezizomycotina</taxon>
        <taxon>Dothideomycetes</taxon>
        <taxon>Pleosporomycetidae</taxon>
        <taxon>Pleosporales</taxon>
        <taxon>Dothidotthiaceae</taxon>
        <taxon>Dothidotthia</taxon>
    </lineage>
</organism>
<keyword evidence="5" id="KW-0813">Transport</keyword>
<dbReference type="NCBIfam" id="TIGR03422">
    <property type="entry name" value="mito_frataxin"/>
    <property type="match status" value="1"/>
</dbReference>
<dbReference type="GO" id="GO:0006826">
    <property type="term" value="P:iron ion transport"/>
    <property type="evidence" value="ECO:0007669"/>
    <property type="project" value="UniProtKB-KW"/>
</dbReference>
<keyword evidence="13" id="KW-0175">Coiled coil</keyword>
<dbReference type="EMBL" id="ML977503">
    <property type="protein sequence ID" value="KAF2130788.1"/>
    <property type="molecule type" value="Genomic_DNA"/>
</dbReference>
<comment type="catalytic activity">
    <reaction evidence="12">
        <text>4 Fe(2+) + O2 + 4 H(+) = 4 Fe(3+) + 2 H2O</text>
        <dbReference type="Rhea" id="RHEA:11148"/>
        <dbReference type="ChEBI" id="CHEBI:15377"/>
        <dbReference type="ChEBI" id="CHEBI:15378"/>
        <dbReference type="ChEBI" id="CHEBI:15379"/>
        <dbReference type="ChEBI" id="CHEBI:29033"/>
        <dbReference type="ChEBI" id="CHEBI:29034"/>
        <dbReference type="EC" id="1.16.3.1"/>
    </reaction>
</comment>
<dbReference type="GO" id="GO:0016226">
    <property type="term" value="P:iron-sulfur cluster assembly"/>
    <property type="evidence" value="ECO:0007669"/>
    <property type="project" value="InterPro"/>
</dbReference>
<dbReference type="GO" id="GO:0008198">
    <property type="term" value="F:ferrous iron binding"/>
    <property type="evidence" value="ECO:0007669"/>
    <property type="project" value="TreeGrafter"/>
</dbReference>
<dbReference type="Proteomes" id="UP000799771">
    <property type="component" value="Unassembled WGS sequence"/>
</dbReference>
<dbReference type="SUPFAM" id="SSF55387">
    <property type="entry name" value="Frataxin/Nqo15-like"/>
    <property type="match status" value="1"/>
</dbReference>
<evidence type="ECO:0000256" key="3">
    <source>
        <dbReference type="ARBA" id="ARBA00013107"/>
    </source>
</evidence>
<evidence type="ECO:0000256" key="6">
    <source>
        <dbReference type="ARBA" id="ARBA00022496"/>
    </source>
</evidence>
<keyword evidence="8" id="KW-0560">Oxidoreductase</keyword>
<accession>A0A6A6AI77</accession>
<gene>
    <name evidence="14" type="ORF">P153DRAFT_365438</name>
</gene>
<dbReference type="OrthoDB" id="1897642at2759"/>
<dbReference type="PROSITE" id="PS01344">
    <property type="entry name" value="FRATAXIN_1"/>
    <property type="match status" value="1"/>
</dbReference>
<comment type="subcellular location">
    <subcellularLocation>
        <location evidence="1">Mitochondrion</location>
    </subcellularLocation>
</comment>
<keyword evidence="7" id="KW-0809">Transit peptide</keyword>
<keyword evidence="6" id="KW-0410">Iron transport</keyword>
<evidence type="ECO:0000313" key="14">
    <source>
        <dbReference type="EMBL" id="KAF2130788.1"/>
    </source>
</evidence>